<comment type="caution">
    <text evidence="2">The sequence shown here is derived from an EMBL/GenBank/DDBJ whole genome shotgun (WGS) entry which is preliminary data.</text>
</comment>
<dbReference type="EMBL" id="JADINH010000124">
    <property type="protein sequence ID" value="MBO8415871.1"/>
    <property type="molecule type" value="Genomic_DNA"/>
</dbReference>
<keyword evidence="1" id="KW-0732">Signal</keyword>
<evidence type="ECO:0000256" key="1">
    <source>
        <dbReference type="SAM" id="SignalP"/>
    </source>
</evidence>
<evidence type="ECO:0000313" key="2">
    <source>
        <dbReference type="EMBL" id="MBO8415871.1"/>
    </source>
</evidence>
<sequence>MKKLMAAALGAVLLIGSAQAAVRIDIKNDSTEDCSVALNARIDQTKWLTVGWYVFAAGEEAPIILDEVEDVRAVYLYHDCNLRPTDNDEVKKAWVKTNRKFSDTIPMDGQTGYEEVTFVRLQNGRYTISPF</sequence>
<name>A0A9D9D9Z7_9GAMM</name>
<gene>
    <name evidence="2" type="ORF">IAB19_05785</name>
</gene>
<reference evidence="2" key="2">
    <citation type="journal article" date="2021" name="PeerJ">
        <title>Extensive microbial diversity within the chicken gut microbiome revealed by metagenomics and culture.</title>
        <authorList>
            <person name="Gilroy R."/>
            <person name="Ravi A."/>
            <person name="Getino M."/>
            <person name="Pursley I."/>
            <person name="Horton D.L."/>
            <person name="Alikhan N.F."/>
            <person name="Baker D."/>
            <person name="Gharbi K."/>
            <person name="Hall N."/>
            <person name="Watson M."/>
            <person name="Adriaenssens E.M."/>
            <person name="Foster-Nyarko E."/>
            <person name="Jarju S."/>
            <person name="Secka A."/>
            <person name="Antonio M."/>
            <person name="Oren A."/>
            <person name="Chaudhuri R.R."/>
            <person name="La Ragione R."/>
            <person name="Hildebrand F."/>
            <person name="Pallen M.J."/>
        </authorList>
    </citation>
    <scope>NUCLEOTIDE SEQUENCE</scope>
    <source>
        <strain evidence="2">17213</strain>
    </source>
</reference>
<accession>A0A9D9D9Z7</accession>
<proteinExistence type="predicted"/>
<protein>
    <submittedName>
        <fullName evidence="2">Uncharacterized protein</fullName>
    </submittedName>
</protein>
<dbReference type="AlphaFoldDB" id="A0A9D9D9Z7"/>
<dbReference type="Proteomes" id="UP000823631">
    <property type="component" value="Unassembled WGS sequence"/>
</dbReference>
<reference evidence="2" key="1">
    <citation type="submission" date="2020-10" db="EMBL/GenBank/DDBJ databases">
        <authorList>
            <person name="Gilroy R."/>
        </authorList>
    </citation>
    <scope>NUCLEOTIDE SEQUENCE</scope>
    <source>
        <strain evidence="2">17213</strain>
    </source>
</reference>
<feature type="signal peptide" evidence="1">
    <location>
        <begin position="1"/>
        <end position="20"/>
    </location>
</feature>
<evidence type="ECO:0000313" key="3">
    <source>
        <dbReference type="Proteomes" id="UP000823631"/>
    </source>
</evidence>
<organism evidence="2 3">
    <name type="scientific">Candidatus Avisuccinivibrio stercorigallinarum</name>
    <dbReference type="NCBI Taxonomy" id="2840704"/>
    <lineage>
        <taxon>Bacteria</taxon>
        <taxon>Pseudomonadati</taxon>
        <taxon>Pseudomonadota</taxon>
        <taxon>Gammaproteobacteria</taxon>
        <taxon>Aeromonadales</taxon>
        <taxon>Succinivibrionaceae</taxon>
        <taxon>Succinivibrionaceae incertae sedis</taxon>
        <taxon>Candidatus Avisuccinivibrio</taxon>
    </lineage>
</organism>
<feature type="chain" id="PRO_5039381209" evidence="1">
    <location>
        <begin position="21"/>
        <end position="131"/>
    </location>
</feature>